<dbReference type="EMBL" id="DS016515">
    <property type="protein sequence ID" value="KOB87322.1"/>
    <property type="molecule type" value="Genomic_DNA"/>
</dbReference>
<dbReference type="OrthoDB" id="191651at2759"/>
<accession>A0A0L7M3A4</accession>
<dbReference type="KEGG" id="pfd:PFDG_03433"/>
<dbReference type="AlphaFoldDB" id="A0A0L7M3A4"/>
<protein>
    <submittedName>
        <fullName evidence="1">Uncharacterized protein</fullName>
    </submittedName>
</protein>
<reference evidence="2" key="1">
    <citation type="submission" date="2006-09" db="EMBL/GenBank/DDBJ databases">
        <title>Annotation of Plasmodium falciparum Dd2.</title>
        <authorList>
            <consortium name="The Broad Institute Genome Sequencing Platform"/>
            <person name="Volkman S.K."/>
            <person name="Neafsey D.E."/>
            <person name="Dash A.P."/>
            <person name="Chitnis C.E."/>
            <person name="Hartl D.L."/>
            <person name="Young S.K."/>
            <person name="Zeng Q."/>
            <person name="Koehrsen M."/>
            <person name="Alvarado L."/>
            <person name="Berlin A."/>
            <person name="Borenstein D."/>
            <person name="Chapman S.B."/>
            <person name="Chen Z."/>
            <person name="Engels R."/>
            <person name="Freedman E."/>
            <person name="Gellesch M."/>
            <person name="Goldberg J."/>
            <person name="Griggs A."/>
            <person name="Gujja S."/>
            <person name="Heilman E.R."/>
            <person name="Heiman D.I."/>
            <person name="Howarth C."/>
            <person name="Jen D."/>
            <person name="Larson L."/>
            <person name="Mehta T."/>
            <person name="Neiman D."/>
            <person name="Park D."/>
            <person name="Pearson M."/>
            <person name="Roberts A."/>
            <person name="Saif S."/>
            <person name="Shea T."/>
            <person name="Shenoy N."/>
            <person name="Sisk P."/>
            <person name="Stolte C."/>
            <person name="Sykes S."/>
            <person name="Walk T."/>
            <person name="White J."/>
            <person name="Yandava C."/>
            <person name="Haas B."/>
            <person name="Henn M.R."/>
            <person name="Nusbaum C."/>
            <person name="Birren B."/>
        </authorList>
    </citation>
    <scope>NUCLEOTIDE SEQUENCE [LARGE SCALE GENOMIC DNA]</scope>
</reference>
<dbReference type="Proteomes" id="UP000054282">
    <property type="component" value="Unassembled WGS sequence"/>
</dbReference>
<proteinExistence type="predicted"/>
<organism evidence="1 2">
    <name type="scientific">Plasmodium falciparum (isolate Dd2)</name>
    <dbReference type="NCBI Taxonomy" id="57267"/>
    <lineage>
        <taxon>Eukaryota</taxon>
        <taxon>Sar</taxon>
        <taxon>Alveolata</taxon>
        <taxon>Apicomplexa</taxon>
        <taxon>Aconoidasida</taxon>
        <taxon>Haemosporida</taxon>
        <taxon>Plasmodiidae</taxon>
        <taxon>Plasmodium</taxon>
        <taxon>Plasmodium (Laverania)</taxon>
    </lineage>
</organism>
<evidence type="ECO:0000313" key="1">
    <source>
        <dbReference type="EMBL" id="KOB87322.1"/>
    </source>
</evidence>
<evidence type="ECO:0000313" key="2">
    <source>
        <dbReference type="Proteomes" id="UP000054282"/>
    </source>
</evidence>
<sequence>MNKSATSVFHYLTENRKHDTMNIRVTKNDITLLGESGNN</sequence>
<gene>
    <name evidence="1" type="ORF">PFDG_03433</name>
</gene>
<reference evidence="2" key="2">
    <citation type="submission" date="2006-09" db="EMBL/GenBank/DDBJ databases">
        <title>The genome sequence of Plasmodium falciparum Dd2.</title>
        <authorList>
            <consortium name="The Broad Institute Genome Sequencing Platform"/>
            <person name="Birren B."/>
            <person name="Lander E."/>
            <person name="Galagan J."/>
            <person name="Nusbaum C."/>
            <person name="Devon K."/>
            <person name="Henn M."/>
            <person name="Jaffe D."/>
            <person name="Butler J."/>
            <person name="Alvarez P."/>
            <person name="Gnerre S."/>
            <person name="Grabherr M."/>
            <person name="Kleber M."/>
            <person name="Mauceli E."/>
            <person name="Brockman W."/>
            <person name="MacCallum I.A."/>
            <person name="Rounsley S."/>
            <person name="Young S."/>
            <person name="LaButti K."/>
            <person name="Pushparaj V."/>
            <person name="DeCaprio D."/>
            <person name="Crawford M."/>
            <person name="Koehrsen M."/>
            <person name="Engels R."/>
            <person name="Montgomery P."/>
            <person name="Pearson M."/>
            <person name="Howarth C."/>
            <person name="Larson L."/>
            <person name="Luoma S."/>
            <person name="White J."/>
            <person name="Kodira C."/>
            <person name="Zeng Q."/>
            <person name="O'Leary S."/>
            <person name="Yandava C."/>
            <person name="Alvarado L."/>
            <person name="Wirth D."/>
            <person name="Volkman S."/>
            <person name="Hartl D."/>
        </authorList>
    </citation>
    <scope>NUCLEOTIDE SEQUENCE [LARGE SCALE GENOMIC DNA]</scope>
</reference>
<name>A0A0L7M3A4_PLAF4</name>